<keyword evidence="3" id="KW-1185">Reference proteome</keyword>
<dbReference type="OrthoDB" id="2423954at2759"/>
<proteinExistence type="predicted"/>
<organism evidence="2 3">
    <name type="scientific">Puccinia graminis f. sp. tritici</name>
    <dbReference type="NCBI Taxonomy" id="56615"/>
    <lineage>
        <taxon>Eukaryota</taxon>
        <taxon>Fungi</taxon>
        <taxon>Dikarya</taxon>
        <taxon>Basidiomycota</taxon>
        <taxon>Pucciniomycotina</taxon>
        <taxon>Pucciniomycetes</taxon>
        <taxon>Pucciniales</taxon>
        <taxon>Pucciniaceae</taxon>
        <taxon>Puccinia</taxon>
    </lineage>
</organism>
<dbReference type="EMBL" id="VSWC01000144">
    <property type="protein sequence ID" value="KAA1077356.1"/>
    <property type="molecule type" value="Genomic_DNA"/>
</dbReference>
<evidence type="ECO:0000256" key="1">
    <source>
        <dbReference type="SAM" id="MobiDB-lite"/>
    </source>
</evidence>
<accession>A0A5B0MMX8</accession>
<dbReference type="AlphaFoldDB" id="A0A5B0MMX8"/>
<dbReference type="Proteomes" id="UP000324748">
    <property type="component" value="Unassembled WGS sequence"/>
</dbReference>
<sequence length="300" mass="34102">MPPNRNSDDLESQGWSKPSKSHGPQWIGFLMSDLLKDQSRKRQAKCTYCKKVLNQAKPTQIFSHITECCVAVSAERKAKYVQEVMKHQISKQLNSSQASDYNDNNDSQIILASIPSSSQSESVQNYFRPISKEKTNHLHELLLKALLSSNIPMTFLKNPYFQEYQAELVCSPYQLPRCAQVMQKILPLAHARNEADLFEKLKDQDHLTLSLDGWTKNSGNSIYALMALKGAKKKYFIDVLDLNSKRHTADNIFLAIIDALDLNSKRHTADNIFLAIIDLNSKRHTADNIFLARSYLLKSA</sequence>
<protein>
    <recommendedName>
        <fullName evidence="4">BED-type domain-containing protein</fullName>
    </recommendedName>
</protein>
<feature type="region of interest" description="Disordered" evidence="1">
    <location>
        <begin position="1"/>
        <end position="23"/>
    </location>
</feature>
<name>A0A5B0MMX8_PUCGR</name>
<evidence type="ECO:0000313" key="2">
    <source>
        <dbReference type="EMBL" id="KAA1077356.1"/>
    </source>
</evidence>
<gene>
    <name evidence="2" type="ORF">PGT21_004358</name>
</gene>
<evidence type="ECO:0008006" key="4">
    <source>
        <dbReference type="Google" id="ProtNLM"/>
    </source>
</evidence>
<comment type="caution">
    <text evidence="2">The sequence shown here is derived from an EMBL/GenBank/DDBJ whole genome shotgun (WGS) entry which is preliminary data.</text>
</comment>
<reference evidence="2 3" key="1">
    <citation type="submission" date="2019-05" db="EMBL/GenBank/DDBJ databases">
        <title>Emergence of the Ug99 lineage of the wheat stem rust pathogen through somatic hybridization.</title>
        <authorList>
            <person name="Li F."/>
            <person name="Upadhyaya N.M."/>
            <person name="Sperschneider J."/>
            <person name="Matny O."/>
            <person name="Nguyen-Phuc H."/>
            <person name="Mago R."/>
            <person name="Raley C."/>
            <person name="Miller M.E."/>
            <person name="Silverstein K.A.T."/>
            <person name="Henningsen E."/>
            <person name="Hirsch C.D."/>
            <person name="Visser B."/>
            <person name="Pretorius Z.A."/>
            <person name="Steffenson B.J."/>
            <person name="Schwessinger B."/>
            <person name="Dodds P.N."/>
            <person name="Figueroa M."/>
        </authorList>
    </citation>
    <scope>NUCLEOTIDE SEQUENCE [LARGE SCALE GENOMIC DNA]</scope>
    <source>
        <strain evidence="2">21-0</strain>
    </source>
</reference>
<evidence type="ECO:0000313" key="3">
    <source>
        <dbReference type="Proteomes" id="UP000324748"/>
    </source>
</evidence>